<feature type="region of interest" description="Disordered" evidence="1">
    <location>
        <begin position="1"/>
        <end position="21"/>
    </location>
</feature>
<evidence type="ECO:0000256" key="1">
    <source>
        <dbReference type="SAM" id="MobiDB-lite"/>
    </source>
</evidence>
<proteinExistence type="predicted"/>
<evidence type="ECO:0000313" key="3">
    <source>
        <dbReference type="Proteomes" id="UP001497482"/>
    </source>
</evidence>
<gene>
    <name evidence="2" type="ORF">KC01_LOCUS21161</name>
</gene>
<keyword evidence="3" id="KW-1185">Reference proteome</keyword>
<protein>
    <submittedName>
        <fullName evidence="2">Uncharacterized protein</fullName>
    </submittedName>
</protein>
<dbReference type="EMBL" id="OZ035824">
    <property type="protein sequence ID" value="CAL1591824.1"/>
    <property type="molecule type" value="Genomic_DNA"/>
</dbReference>
<accession>A0AAV2KQB5</accession>
<sequence>MPCTIHTSPCSDRERPSSSADAANTVALTHSQIDPLWLDFDQAEAAAKKAGEDLWEGHLVFTFGKYSGQSFSWGTIWAGLCGYWQNSARRAKQRMLPYATVPTVTFHLDKRLERMSWMALRYMSPHSSLLGAGRIVLEGWQNYWSILLLQHRPTV</sequence>
<feature type="compositionally biased region" description="Polar residues" evidence="1">
    <location>
        <begin position="1"/>
        <end position="10"/>
    </location>
</feature>
<name>A0AAV2KQB5_KNICA</name>
<reference evidence="2 3" key="1">
    <citation type="submission" date="2024-04" db="EMBL/GenBank/DDBJ databases">
        <authorList>
            <person name="Waldvogel A.-M."/>
            <person name="Schoenle A."/>
        </authorList>
    </citation>
    <scope>NUCLEOTIDE SEQUENCE [LARGE SCALE GENOMIC DNA]</scope>
</reference>
<dbReference type="AlphaFoldDB" id="A0AAV2KQB5"/>
<dbReference type="Proteomes" id="UP001497482">
    <property type="component" value="Chromosome 2"/>
</dbReference>
<organism evidence="2 3">
    <name type="scientific">Knipowitschia caucasica</name>
    <name type="common">Caucasian dwarf goby</name>
    <name type="synonym">Pomatoschistus caucasicus</name>
    <dbReference type="NCBI Taxonomy" id="637954"/>
    <lineage>
        <taxon>Eukaryota</taxon>
        <taxon>Metazoa</taxon>
        <taxon>Chordata</taxon>
        <taxon>Craniata</taxon>
        <taxon>Vertebrata</taxon>
        <taxon>Euteleostomi</taxon>
        <taxon>Actinopterygii</taxon>
        <taxon>Neopterygii</taxon>
        <taxon>Teleostei</taxon>
        <taxon>Neoteleostei</taxon>
        <taxon>Acanthomorphata</taxon>
        <taxon>Gobiaria</taxon>
        <taxon>Gobiiformes</taxon>
        <taxon>Gobioidei</taxon>
        <taxon>Gobiidae</taxon>
        <taxon>Gobiinae</taxon>
        <taxon>Knipowitschia</taxon>
    </lineage>
</organism>
<evidence type="ECO:0000313" key="2">
    <source>
        <dbReference type="EMBL" id="CAL1591824.1"/>
    </source>
</evidence>